<keyword evidence="6" id="KW-0539">Nucleus</keyword>
<dbReference type="OrthoDB" id="20839at2759"/>
<dbReference type="SUPFAM" id="SSF57903">
    <property type="entry name" value="FYVE/PHD zinc finger"/>
    <property type="match status" value="1"/>
</dbReference>
<reference evidence="11 12" key="1">
    <citation type="submission" date="2019-04" db="EMBL/GenBank/DDBJ databases">
        <title>High contiguity whole genome sequence and gene annotation resource for two Venturia nashicola isolates.</title>
        <authorList>
            <person name="Prokchorchik M."/>
            <person name="Won K."/>
            <person name="Lee Y."/>
            <person name="Choi E.D."/>
            <person name="Segonzac C."/>
            <person name="Sohn K.H."/>
        </authorList>
    </citation>
    <scope>NUCLEOTIDE SEQUENCE [LARGE SCALE GENOMIC DNA]</scope>
    <source>
        <strain evidence="11 12">PRI2</strain>
    </source>
</reference>
<name>A0A4Z1PKB2_9PEZI</name>
<evidence type="ECO:0000256" key="5">
    <source>
        <dbReference type="ARBA" id="ARBA00022833"/>
    </source>
</evidence>
<dbReference type="PROSITE" id="PS01359">
    <property type="entry name" value="ZF_PHD_1"/>
    <property type="match status" value="1"/>
</dbReference>
<evidence type="ECO:0000256" key="7">
    <source>
        <dbReference type="PROSITE-ProRule" id="PRU00146"/>
    </source>
</evidence>
<dbReference type="EMBL" id="SNSC02000002">
    <property type="protein sequence ID" value="TID26416.1"/>
    <property type="molecule type" value="Genomic_DNA"/>
</dbReference>
<evidence type="ECO:0000256" key="8">
    <source>
        <dbReference type="SAM" id="MobiDB-lite"/>
    </source>
</evidence>
<evidence type="ECO:0000256" key="2">
    <source>
        <dbReference type="ARBA" id="ARBA00022723"/>
    </source>
</evidence>
<dbReference type="FunFam" id="3.30.40.10:FF:000007">
    <property type="entry name" value="Bromodomain containing 1, isoform CRA_b"/>
    <property type="match status" value="1"/>
</dbReference>
<dbReference type="GO" id="GO:0008270">
    <property type="term" value="F:zinc ion binding"/>
    <property type="evidence" value="ECO:0007669"/>
    <property type="project" value="UniProtKB-KW"/>
</dbReference>
<evidence type="ECO:0000313" key="11">
    <source>
        <dbReference type="EMBL" id="TID26416.1"/>
    </source>
</evidence>
<feature type="compositionally biased region" description="Gly residues" evidence="8">
    <location>
        <begin position="55"/>
        <end position="64"/>
    </location>
</feature>
<dbReference type="FunFam" id="3.30.40.10:FF:000008">
    <property type="entry name" value="Bromodomain containing 1, isoform CRA_a"/>
    <property type="match status" value="1"/>
</dbReference>
<dbReference type="PROSITE" id="PS50016">
    <property type="entry name" value="ZF_PHD_2"/>
    <property type="match status" value="1"/>
</dbReference>
<dbReference type="PANTHER" id="PTHR13793">
    <property type="entry name" value="PHD FINGER PROTEINS"/>
    <property type="match status" value="1"/>
</dbReference>
<proteinExistence type="predicted"/>
<feature type="compositionally biased region" description="Polar residues" evidence="8">
    <location>
        <begin position="1"/>
        <end position="10"/>
    </location>
</feature>
<dbReference type="Pfam" id="PF13831">
    <property type="entry name" value="PHD_2"/>
    <property type="match status" value="1"/>
</dbReference>
<evidence type="ECO:0000259" key="9">
    <source>
        <dbReference type="PROSITE" id="PS50016"/>
    </source>
</evidence>
<evidence type="ECO:0000256" key="6">
    <source>
        <dbReference type="ARBA" id="ARBA00023242"/>
    </source>
</evidence>
<feature type="compositionally biased region" description="Low complexity" evidence="8">
    <location>
        <begin position="403"/>
        <end position="413"/>
    </location>
</feature>
<feature type="region of interest" description="Disordered" evidence="8">
    <location>
        <begin position="195"/>
        <end position="258"/>
    </location>
</feature>
<keyword evidence="5" id="KW-0862">Zinc</keyword>
<dbReference type="GO" id="GO:0005634">
    <property type="term" value="C:nucleus"/>
    <property type="evidence" value="ECO:0007669"/>
    <property type="project" value="UniProtKB-SubCell"/>
</dbReference>
<feature type="region of interest" description="Disordered" evidence="8">
    <location>
        <begin position="388"/>
        <end position="413"/>
    </location>
</feature>
<keyword evidence="2" id="KW-0479">Metal-binding</keyword>
<dbReference type="InterPro" id="IPR050701">
    <property type="entry name" value="Histone_Mod_Regulator"/>
</dbReference>
<dbReference type="InterPro" id="IPR011011">
    <property type="entry name" value="Znf_FYVE_PHD"/>
</dbReference>
<evidence type="ECO:0000259" key="10">
    <source>
        <dbReference type="PROSITE" id="PS51805"/>
    </source>
</evidence>
<dbReference type="InterPro" id="IPR013083">
    <property type="entry name" value="Znf_RING/FYVE/PHD"/>
</dbReference>
<dbReference type="PROSITE" id="PS51805">
    <property type="entry name" value="EPHD"/>
    <property type="match status" value="1"/>
</dbReference>
<keyword evidence="4 7" id="KW-0863">Zinc-finger</keyword>
<evidence type="ECO:0000313" key="12">
    <source>
        <dbReference type="Proteomes" id="UP000298493"/>
    </source>
</evidence>
<feature type="region of interest" description="Disordered" evidence="8">
    <location>
        <begin position="997"/>
        <end position="1035"/>
    </location>
</feature>
<dbReference type="InterPro" id="IPR001965">
    <property type="entry name" value="Znf_PHD"/>
</dbReference>
<feature type="domain" description="PHD-type" evidence="9">
    <location>
        <begin position="421"/>
        <end position="471"/>
    </location>
</feature>
<accession>A0A4Z1PKB2</accession>
<dbReference type="InterPro" id="IPR019786">
    <property type="entry name" value="Zinc_finger_PHD-type_CS"/>
</dbReference>
<dbReference type="AlphaFoldDB" id="A0A4Z1PKB2"/>
<sequence>MATVDTTPKRPTQRRPGRPRVPATEPLNKRLRYIPGGPGGGGRYIDDDGNEIPVGGTGPGGPGFSGTRRSAGRHDTGSPSAARSPPQHPASRSRPRPRRNDLATQPWYSSAAAAASAMSQNEGYKPREERSWEEFHPDLDIEADFMVFPAEDVDNASRDSNPVTPYRGLALHNRTLAENGAVSLVDDALRAQQYTPGQAPSQERELLHNGTMTVSPTGRRRPGRPPKQSMLSGLGSPPAPRIMPMPTHNPKERLNLPKPNYKKVNPFLPFEEAEDVGINFVDKSLANVGYQETDRFYRIETEPKYIRGGEGSFEEEWELRHAAIPGDDGTSSAVVGRVEYDMDEQDERWLEGINAERKAEQVDAIKPAFFEITMTQIEKEWHALEKRIPKPTPKAPQTHRPRSGSAAAVNGEAVGAGEEQDTKCAICDDGDCENTNAIVFCDGCDLAVHQECYGVPFIPEGQWLCRKCQLIGRNTPTCIFCPNIDGAFKQSNTLRWSHLLCAIWIPEVSLGNQTFMEPVMDVEKVPKQRWKLKCYLCQQNMGACVQCGNKNCYLAFHVTCARKAHLYLRMKNPAGGMAEKGSLKAYCDKHVPSDWRKEHNVERATADAKEFYRRTMKGRRWADSQTSALALPGPQQSGYIDNVDEAEAEEAVAATGTNKRKRQALQKKIWRLPSGAPIVPHLVYDKVDTALQRFAIRQRKHFVAEACKYWTLKREARRGASLLKRLQLQMETFTSMELTRRNFASMGAAGRPRLQRRIDFAESLEKEMGLIVKNTNMIKQKEELKMQDVDILRKLVDTLYFPITPLLTPAIEKAISLDENNKHLFQEGLETIRTKLEQRHYIFVEPFVKDLAQVFREKIGFRYDSNGPVKLTQEQKDIKLRANRIIGRIKPTLMTAARNEAELGHKTEIEEEAQKIAKIFDDCVTQSSVGREEGHNGDTVIPRLTNGHQQDAEGNVDMADDASADAQLAMESTATNATEAREGVTDTAVIRLEIGPGQTIPISNTNGSIPALSSSGSTNPSTTHPDPLTPPRTEGLLEPLAKGGIAWYLERFDPHGTTVHEETWSGRDVLRGMSEELSELDDETMKGLADEEMQDADNAAADAQTLKVIPAAKKKATPRRKRW</sequence>
<evidence type="ECO:0000256" key="3">
    <source>
        <dbReference type="ARBA" id="ARBA00022737"/>
    </source>
</evidence>
<dbReference type="InterPro" id="IPR034732">
    <property type="entry name" value="EPHD"/>
</dbReference>
<dbReference type="Proteomes" id="UP000298493">
    <property type="component" value="Unassembled WGS sequence"/>
</dbReference>
<feature type="compositionally biased region" description="Low complexity" evidence="8">
    <location>
        <begin position="78"/>
        <end position="90"/>
    </location>
</feature>
<dbReference type="InterPro" id="IPR019542">
    <property type="entry name" value="Enhancer_polycomb-like_N"/>
</dbReference>
<dbReference type="GO" id="GO:0006357">
    <property type="term" value="P:regulation of transcription by RNA polymerase II"/>
    <property type="evidence" value="ECO:0007669"/>
    <property type="project" value="TreeGrafter"/>
</dbReference>
<keyword evidence="12" id="KW-1185">Reference proteome</keyword>
<dbReference type="CDD" id="cd15492">
    <property type="entry name" value="PHD_BRPF_JADE_like"/>
    <property type="match status" value="1"/>
</dbReference>
<keyword evidence="3" id="KW-0677">Repeat</keyword>
<feature type="domain" description="PHD-type" evidence="10">
    <location>
        <begin position="475"/>
        <end position="591"/>
    </location>
</feature>
<dbReference type="Gene3D" id="3.30.40.10">
    <property type="entry name" value="Zinc/RING finger domain, C3HC4 (zinc finger)"/>
    <property type="match status" value="2"/>
</dbReference>
<feature type="compositionally biased region" description="Polar residues" evidence="8">
    <location>
        <begin position="1000"/>
        <end position="1024"/>
    </location>
</feature>
<comment type="caution">
    <text evidence="11">The sequence shown here is derived from an EMBL/GenBank/DDBJ whole genome shotgun (WGS) entry which is preliminary data.</text>
</comment>
<dbReference type="Pfam" id="PF10513">
    <property type="entry name" value="EPL1"/>
    <property type="match status" value="1"/>
</dbReference>
<protein>
    <submittedName>
        <fullName evidence="11">Ribosome biogenesis protein</fullName>
    </submittedName>
</protein>
<evidence type="ECO:0000256" key="1">
    <source>
        <dbReference type="ARBA" id="ARBA00004123"/>
    </source>
</evidence>
<gene>
    <name evidence="11" type="ORF">E6O75_ATG00909</name>
</gene>
<dbReference type="STRING" id="86259.A0A4Z1PKB2"/>
<dbReference type="InterPro" id="IPR019787">
    <property type="entry name" value="Znf_PHD-finger"/>
</dbReference>
<comment type="subcellular location">
    <subcellularLocation>
        <location evidence="1">Nucleus</location>
    </subcellularLocation>
</comment>
<organism evidence="11 12">
    <name type="scientific">Venturia nashicola</name>
    <dbReference type="NCBI Taxonomy" id="86259"/>
    <lineage>
        <taxon>Eukaryota</taxon>
        <taxon>Fungi</taxon>
        <taxon>Dikarya</taxon>
        <taxon>Ascomycota</taxon>
        <taxon>Pezizomycotina</taxon>
        <taxon>Dothideomycetes</taxon>
        <taxon>Pleosporomycetidae</taxon>
        <taxon>Venturiales</taxon>
        <taxon>Venturiaceae</taxon>
        <taxon>Venturia</taxon>
    </lineage>
</organism>
<feature type="region of interest" description="Disordered" evidence="8">
    <location>
        <begin position="1"/>
        <end position="131"/>
    </location>
</feature>
<dbReference type="PANTHER" id="PTHR13793:SF107">
    <property type="entry name" value="BROMODOMAIN-CONTAINING PROTEIN HOMOLOG"/>
    <property type="match status" value="1"/>
</dbReference>
<dbReference type="SMART" id="SM00249">
    <property type="entry name" value="PHD"/>
    <property type="match status" value="2"/>
</dbReference>
<dbReference type="Pfam" id="PF13832">
    <property type="entry name" value="zf-HC5HC2H_2"/>
    <property type="match status" value="1"/>
</dbReference>
<evidence type="ECO:0000256" key="4">
    <source>
        <dbReference type="ARBA" id="ARBA00022771"/>
    </source>
</evidence>